<dbReference type="Proteomes" id="UP000015530">
    <property type="component" value="Unassembled WGS sequence"/>
</dbReference>
<evidence type="ECO:0000313" key="2">
    <source>
        <dbReference type="Proteomes" id="UP000015530"/>
    </source>
</evidence>
<sequence length="32" mass="3532">MKSYTEFQALFSTSKPGKIPEVTSARVRSLAT</sequence>
<dbReference type="AlphaFoldDB" id="T0LD94"/>
<evidence type="ECO:0000313" key="1">
    <source>
        <dbReference type="EMBL" id="EQB49706.1"/>
    </source>
</evidence>
<protein>
    <submittedName>
        <fullName evidence="1">Uncharacterized protein</fullName>
    </submittedName>
</protein>
<reference evidence="2" key="1">
    <citation type="journal article" date="2013" name="Mol. Plant Microbe Interact.">
        <title>Global aspects of pacC regulation of pathogenicity genes in Colletotrichum gloeosporioides as revealed by transcriptome analysis.</title>
        <authorList>
            <person name="Alkan N."/>
            <person name="Meng X."/>
            <person name="Friedlander G."/>
            <person name="Reuveni E."/>
            <person name="Sukno S."/>
            <person name="Sherman A."/>
            <person name="Thon M."/>
            <person name="Fluhr R."/>
            <person name="Prusky D."/>
        </authorList>
    </citation>
    <scope>NUCLEOTIDE SEQUENCE [LARGE SCALE GENOMIC DNA]</scope>
    <source>
        <strain evidence="2">Cg-14</strain>
    </source>
</reference>
<comment type="caution">
    <text evidence="1">The sequence shown here is derived from an EMBL/GenBank/DDBJ whole genome shotgun (WGS) entry which is preliminary data.</text>
</comment>
<proteinExistence type="predicted"/>
<gene>
    <name evidence="1" type="ORF">CGLO_10936</name>
</gene>
<organism evidence="1 2">
    <name type="scientific">Colletotrichum gloeosporioides (strain Cg-14)</name>
    <name type="common">Anthracnose fungus</name>
    <name type="synonym">Glomerella cingulata</name>
    <dbReference type="NCBI Taxonomy" id="1237896"/>
    <lineage>
        <taxon>Eukaryota</taxon>
        <taxon>Fungi</taxon>
        <taxon>Dikarya</taxon>
        <taxon>Ascomycota</taxon>
        <taxon>Pezizomycotina</taxon>
        <taxon>Sordariomycetes</taxon>
        <taxon>Hypocreomycetidae</taxon>
        <taxon>Glomerellales</taxon>
        <taxon>Glomerellaceae</taxon>
        <taxon>Colletotrichum</taxon>
        <taxon>Colletotrichum gloeosporioides species complex</taxon>
    </lineage>
</organism>
<dbReference type="EMBL" id="AMYD01002260">
    <property type="protein sequence ID" value="EQB49706.1"/>
    <property type="molecule type" value="Genomic_DNA"/>
</dbReference>
<dbReference type="HOGENOM" id="CLU_3392253_0_0_1"/>
<name>T0LD94_COLGC</name>
<accession>T0LD94</accession>